<comment type="caution">
    <text evidence="2">The sequence shown here is derived from an EMBL/GenBank/DDBJ whole genome shotgun (WGS) entry which is preliminary data.</text>
</comment>
<keyword evidence="3" id="KW-1185">Reference proteome</keyword>
<evidence type="ECO:0000313" key="3">
    <source>
        <dbReference type="Proteomes" id="UP000800235"/>
    </source>
</evidence>
<dbReference type="InterPro" id="IPR052413">
    <property type="entry name" value="SUR7_domain"/>
</dbReference>
<dbReference type="PANTHER" id="PTHR28019">
    <property type="entry name" value="CELL MEMBRANE PROTEIN YLR413W-RELATED"/>
    <property type="match status" value="1"/>
</dbReference>
<gene>
    <name evidence="2" type="ORF">EJ08DRAFT_644895</name>
</gene>
<organism evidence="2 3">
    <name type="scientific">Tothia fuscella</name>
    <dbReference type="NCBI Taxonomy" id="1048955"/>
    <lineage>
        <taxon>Eukaryota</taxon>
        <taxon>Fungi</taxon>
        <taxon>Dikarya</taxon>
        <taxon>Ascomycota</taxon>
        <taxon>Pezizomycotina</taxon>
        <taxon>Dothideomycetes</taxon>
        <taxon>Pleosporomycetidae</taxon>
        <taxon>Venturiales</taxon>
        <taxon>Cylindrosympodiaceae</taxon>
        <taxon>Tothia</taxon>
    </lineage>
</organism>
<feature type="transmembrane region" description="Helical" evidence="1">
    <location>
        <begin position="217"/>
        <end position="242"/>
    </location>
</feature>
<evidence type="ECO:0000313" key="2">
    <source>
        <dbReference type="EMBL" id="KAF2436564.1"/>
    </source>
</evidence>
<reference evidence="2" key="1">
    <citation type="journal article" date="2020" name="Stud. Mycol.">
        <title>101 Dothideomycetes genomes: a test case for predicting lifestyles and emergence of pathogens.</title>
        <authorList>
            <person name="Haridas S."/>
            <person name="Albert R."/>
            <person name="Binder M."/>
            <person name="Bloem J."/>
            <person name="Labutti K."/>
            <person name="Salamov A."/>
            <person name="Andreopoulos B."/>
            <person name="Baker S."/>
            <person name="Barry K."/>
            <person name="Bills G."/>
            <person name="Bluhm B."/>
            <person name="Cannon C."/>
            <person name="Castanera R."/>
            <person name="Culley D."/>
            <person name="Daum C."/>
            <person name="Ezra D."/>
            <person name="Gonzalez J."/>
            <person name="Henrissat B."/>
            <person name="Kuo A."/>
            <person name="Liang C."/>
            <person name="Lipzen A."/>
            <person name="Lutzoni F."/>
            <person name="Magnuson J."/>
            <person name="Mondo S."/>
            <person name="Nolan M."/>
            <person name="Ohm R."/>
            <person name="Pangilinan J."/>
            <person name="Park H.-J."/>
            <person name="Ramirez L."/>
            <person name="Alfaro M."/>
            <person name="Sun H."/>
            <person name="Tritt A."/>
            <person name="Yoshinaga Y."/>
            <person name="Zwiers L.-H."/>
            <person name="Turgeon B."/>
            <person name="Goodwin S."/>
            <person name="Spatafora J."/>
            <person name="Crous P."/>
            <person name="Grigoriev I."/>
        </authorList>
    </citation>
    <scope>NUCLEOTIDE SEQUENCE</scope>
    <source>
        <strain evidence="2">CBS 130266</strain>
    </source>
</reference>
<sequence length="303" mass="32479">MRLLPIIPAIFCVGALILSFLCLFAGSKPGFMEDYSVLNLNTSRIGQNLLNTSSSSSSSNPLSTLFHNITDPLVNDIKSDLNNWATSLAKDLGLKDFYSAHLMDYCEGSYTPGPVPNVTLSKSKIERNVTYCSNRTAMFAFDPKASLQKSLNETGLGVTLDQLNWPKALDDGIRALRTAFKAAFVLYCMGVGFIFVTLVACLFWTSACSDGGRGTALLEIILASLAFITLGIASAVMTAIGVKGNTIIDKYGKSIGVSADRGNGFMGLTWAATGLMVLAAILGCVGCCMKRNRHKVKRVGEKP</sequence>
<dbReference type="EMBL" id="MU007010">
    <property type="protein sequence ID" value="KAF2436564.1"/>
    <property type="molecule type" value="Genomic_DNA"/>
</dbReference>
<dbReference type="GO" id="GO:0005886">
    <property type="term" value="C:plasma membrane"/>
    <property type="evidence" value="ECO:0007669"/>
    <property type="project" value="InterPro"/>
</dbReference>
<dbReference type="InterPro" id="IPR009571">
    <property type="entry name" value="SUR7/Rim9-like_fungi"/>
</dbReference>
<accession>A0A9P4U376</accession>
<evidence type="ECO:0000256" key="1">
    <source>
        <dbReference type="SAM" id="Phobius"/>
    </source>
</evidence>
<feature type="transmembrane region" description="Helical" evidence="1">
    <location>
        <begin position="6"/>
        <end position="26"/>
    </location>
</feature>
<dbReference type="OrthoDB" id="4159154at2759"/>
<keyword evidence="1" id="KW-1133">Transmembrane helix</keyword>
<name>A0A9P4U376_9PEZI</name>
<dbReference type="Proteomes" id="UP000800235">
    <property type="component" value="Unassembled WGS sequence"/>
</dbReference>
<dbReference type="Pfam" id="PF06687">
    <property type="entry name" value="SUR7"/>
    <property type="match status" value="1"/>
</dbReference>
<protein>
    <submittedName>
        <fullName evidence="2">Uncharacterized protein</fullName>
    </submittedName>
</protein>
<feature type="transmembrane region" description="Helical" evidence="1">
    <location>
        <begin position="184"/>
        <end position="205"/>
    </location>
</feature>
<dbReference type="GO" id="GO:0031505">
    <property type="term" value="P:fungal-type cell wall organization"/>
    <property type="evidence" value="ECO:0007669"/>
    <property type="project" value="TreeGrafter"/>
</dbReference>
<dbReference type="AlphaFoldDB" id="A0A9P4U376"/>
<keyword evidence="1" id="KW-0472">Membrane</keyword>
<feature type="transmembrane region" description="Helical" evidence="1">
    <location>
        <begin position="263"/>
        <end position="283"/>
    </location>
</feature>
<dbReference type="GO" id="GO:0051285">
    <property type="term" value="C:cell cortex of cell tip"/>
    <property type="evidence" value="ECO:0007669"/>
    <property type="project" value="TreeGrafter"/>
</dbReference>
<keyword evidence="1" id="KW-0812">Transmembrane</keyword>
<proteinExistence type="predicted"/>
<dbReference type="PANTHER" id="PTHR28019:SF7">
    <property type="entry name" value="SUR7 PROTEIN"/>
    <property type="match status" value="1"/>
</dbReference>